<dbReference type="SUPFAM" id="SSF52129">
    <property type="entry name" value="Caspase-like"/>
    <property type="match status" value="1"/>
</dbReference>
<dbReference type="GO" id="GO:0016787">
    <property type="term" value="F:hydrolase activity"/>
    <property type="evidence" value="ECO:0007669"/>
    <property type="project" value="UniProtKB-KW"/>
</dbReference>
<protein>
    <submittedName>
        <fullName evidence="2">Caspase family protein</fullName>
        <ecNumber evidence="2">3.4.22.-</ecNumber>
    </submittedName>
</protein>
<keyword evidence="3" id="KW-1185">Reference proteome</keyword>
<evidence type="ECO:0000313" key="3">
    <source>
        <dbReference type="Proteomes" id="UP001597508"/>
    </source>
</evidence>
<reference evidence="3" key="1">
    <citation type="journal article" date="2019" name="Int. J. Syst. Evol. Microbiol.">
        <title>The Global Catalogue of Microorganisms (GCM) 10K type strain sequencing project: providing services to taxonomists for standard genome sequencing and annotation.</title>
        <authorList>
            <consortium name="The Broad Institute Genomics Platform"/>
            <consortium name="The Broad Institute Genome Sequencing Center for Infectious Disease"/>
            <person name="Wu L."/>
            <person name="Ma J."/>
        </authorList>
    </citation>
    <scope>NUCLEOTIDE SEQUENCE [LARGE SCALE GENOMIC DNA]</scope>
    <source>
        <strain evidence="3">KCTC 52127</strain>
    </source>
</reference>
<dbReference type="Proteomes" id="UP001597508">
    <property type="component" value="Unassembled WGS sequence"/>
</dbReference>
<dbReference type="EMBL" id="JBHULH010000004">
    <property type="protein sequence ID" value="MFD2567758.1"/>
    <property type="molecule type" value="Genomic_DNA"/>
</dbReference>
<dbReference type="PANTHER" id="PTHR48104:SF30">
    <property type="entry name" value="METACASPASE-1"/>
    <property type="match status" value="1"/>
</dbReference>
<dbReference type="Gene3D" id="3.40.50.1460">
    <property type="match status" value="1"/>
</dbReference>
<dbReference type="Pfam" id="PF00656">
    <property type="entry name" value="Peptidase_C14"/>
    <property type="match status" value="1"/>
</dbReference>
<sequence>MKGYSLHIGLNYIDPMHYGGWDGKLNACEYDAHDMESIAKSLGYSTKTLIREEATRKNVIEKIENYSKLLKSGDILYISYSGHGGQTPDLDNDEMDAQDETWCLYDGQLIDDELHYLWSLFKENVRVLVTSDSCHSGTILKSRNSISKANKSEEYLSKNLPSEITTRTYYKNIDFYSKVLLRLKNKSKFKIKASIKLISGCQEDQLSYDGTFNGVFTAHLKKVWNGGKFKNNYEMFCNKIRKSINDPEQIPKLTNLGKRMTKFDKQTPFQIV</sequence>
<organism evidence="2 3">
    <name type="scientific">Pseudotenacibaculum haliotis</name>
    <dbReference type="NCBI Taxonomy" id="1862138"/>
    <lineage>
        <taxon>Bacteria</taxon>
        <taxon>Pseudomonadati</taxon>
        <taxon>Bacteroidota</taxon>
        <taxon>Flavobacteriia</taxon>
        <taxon>Flavobacteriales</taxon>
        <taxon>Flavobacteriaceae</taxon>
        <taxon>Pseudotenacibaculum</taxon>
    </lineage>
</organism>
<comment type="caution">
    <text evidence="2">The sequence shown here is derived from an EMBL/GenBank/DDBJ whole genome shotgun (WGS) entry which is preliminary data.</text>
</comment>
<name>A0ABW5LSE0_9FLAO</name>
<dbReference type="RefSeq" id="WP_379666464.1">
    <property type="nucleotide sequence ID" value="NZ_JBHULH010000004.1"/>
</dbReference>
<gene>
    <name evidence="2" type="ORF">ACFSRZ_10270</name>
</gene>
<dbReference type="PANTHER" id="PTHR48104">
    <property type="entry name" value="METACASPASE-4"/>
    <property type="match status" value="1"/>
</dbReference>
<evidence type="ECO:0000259" key="1">
    <source>
        <dbReference type="Pfam" id="PF00656"/>
    </source>
</evidence>
<evidence type="ECO:0000313" key="2">
    <source>
        <dbReference type="EMBL" id="MFD2567758.1"/>
    </source>
</evidence>
<feature type="domain" description="Peptidase C14 caspase" evidence="1">
    <location>
        <begin position="14"/>
        <end position="255"/>
    </location>
</feature>
<keyword evidence="2" id="KW-0378">Hydrolase</keyword>
<dbReference type="InterPro" id="IPR029030">
    <property type="entry name" value="Caspase-like_dom_sf"/>
</dbReference>
<dbReference type="EC" id="3.4.22.-" evidence="2"/>
<dbReference type="InterPro" id="IPR050452">
    <property type="entry name" value="Metacaspase"/>
</dbReference>
<accession>A0ABW5LSE0</accession>
<proteinExistence type="predicted"/>
<dbReference type="InterPro" id="IPR011600">
    <property type="entry name" value="Pept_C14_caspase"/>
</dbReference>